<evidence type="ECO:0000259" key="1">
    <source>
        <dbReference type="PROSITE" id="PS50969"/>
    </source>
</evidence>
<dbReference type="RefSeq" id="WP_290255626.1">
    <property type="nucleotide sequence ID" value="NZ_JAUGQQ010000027.1"/>
</dbReference>
<dbReference type="EC" id="3.1.3.-" evidence="2"/>
<evidence type="ECO:0000313" key="3">
    <source>
        <dbReference type="Proteomes" id="UP001244787"/>
    </source>
</evidence>
<dbReference type="GO" id="GO:0016787">
    <property type="term" value="F:hydrolase activity"/>
    <property type="evidence" value="ECO:0007669"/>
    <property type="project" value="UniProtKB-KW"/>
</dbReference>
<dbReference type="SUPFAM" id="SSF56784">
    <property type="entry name" value="HAD-like"/>
    <property type="match status" value="1"/>
</dbReference>
<organism evidence="2 3">
    <name type="scientific">Aequorivita aurantiaca</name>
    <dbReference type="NCBI Taxonomy" id="3053356"/>
    <lineage>
        <taxon>Bacteria</taxon>
        <taxon>Pseudomonadati</taxon>
        <taxon>Bacteroidota</taxon>
        <taxon>Flavobacteriia</taxon>
        <taxon>Flavobacteriales</taxon>
        <taxon>Flavobacteriaceae</taxon>
        <taxon>Aequorivita</taxon>
    </lineage>
</organism>
<dbReference type="InterPro" id="IPR004274">
    <property type="entry name" value="FCP1_dom"/>
</dbReference>
<evidence type="ECO:0000313" key="2">
    <source>
        <dbReference type="EMBL" id="MDN3725539.1"/>
    </source>
</evidence>
<comment type="caution">
    <text evidence="2">The sequence shown here is derived from an EMBL/GenBank/DDBJ whole genome shotgun (WGS) entry which is preliminary data.</text>
</comment>
<dbReference type="SMART" id="SM00577">
    <property type="entry name" value="CPDc"/>
    <property type="match status" value="1"/>
</dbReference>
<accession>A0ABT8DNG6</accession>
<protein>
    <submittedName>
        <fullName evidence="2">HAD family hydrolase</fullName>
        <ecNumber evidence="2">3.1.3.-</ecNumber>
    </submittedName>
</protein>
<feature type="domain" description="FCP1 homology" evidence="1">
    <location>
        <begin position="3"/>
        <end position="174"/>
    </location>
</feature>
<dbReference type="InterPro" id="IPR036412">
    <property type="entry name" value="HAD-like_sf"/>
</dbReference>
<dbReference type="PANTHER" id="PTHR12210">
    <property type="entry name" value="DULLARD PROTEIN PHOSPHATASE"/>
    <property type="match status" value="1"/>
</dbReference>
<dbReference type="InterPro" id="IPR023214">
    <property type="entry name" value="HAD_sf"/>
</dbReference>
<reference evidence="2 3" key="1">
    <citation type="submission" date="2023-06" db="EMBL/GenBank/DDBJ databases">
        <authorList>
            <person name="Ye Y.-Q."/>
            <person name="Du Z.-J."/>
        </authorList>
    </citation>
    <scope>NUCLEOTIDE SEQUENCE [LARGE SCALE GENOMIC DNA]</scope>
    <source>
        <strain evidence="2 3">SDUM287046</strain>
    </source>
</reference>
<dbReference type="Pfam" id="PF03031">
    <property type="entry name" value="NIF"/>
    <property type="match status" value="1"/>
</dbReference>
<keyword evidence="2" id="KW-0378">Hydrolase</keyword>
<dbReference type="EMBL" id="JAUGQQ010000027">
    <property type="protein sequence ID" value="MDN3725539.1"/>
    <property type="molecule type" value="Genomic_DNA"/>
</dbReference>
<dbReference type="InterPro" id="IPR050365">
    <property type="entry name" value="TIM50"/>
</dbReference>
<sequence length="200" mass="23853">MTAEKSEILVILDIDETLVYATKNRLYNDHDFEIGDYFVYKRPHFDEFIDYIDRNFRFAIWSSATDIYVDEMTKKLKVDEKAIFCWARSKATFKRPSTFDSDGDLNIDFIDHHFFVKRLKKVKKLGFDLDKILIIDDTPHKSQENYGNAIYTSEFKGDKDDIELLELTEYLTTLKQVDNVRQIEKRNWKERIKNTKHNNG</sequence>
<keyword evidence="3" id="KW-1185">Reference proteome</keyword>
<dbReference type="Gene3D" id="3.40.50.1000">
    <property type="entry name" value="HAD superfamily/HAD-like"/>
    <property type="match status" value="1"/>
</dbReference>
<dbReference type="PROSITE" id="PS50969">
    <property type="entry name" value="FCP1"/>
    <property type="match status" value="1"/>
</dbReference>
<dbReference type="Proteomes" id="UP001244787">
    <property type="component" value="Unassembled WGS sequence"/>
</dbReference>
<proteinExistence type="predicted"/>
<name>A0ABT8DNG6_9FLAO</name>
<gene>
    <name evidence="2" type="ORF">QRD02_14230</name>
</gene>